<dbReference type="EMBL" id="PFNJ01000020">
    <property type="protein sequence ID" value="PIZ43507.1"/>
    <property type="molecule type" value="Genomic_DNA"/>
</dbReference>
<reference evidence="2" key="1">
    <citation type="submission" date="2017-09" db="EMBL/GenBank/DDBJ databases">
        <title>Depth-based differentiation of microbial function through sediment-hosted aquifers and enrichment of novel symbionts in the deep terrestrial subsurface.</title>
        <authorList>
            <person name="Probst A.J."/>
            <person name="Ladd B."/>
            <person name="Jarett J.K."/>
            <person name="Geller-Mcgrath D.E."/>
            <person name="Sieber C.M.K."/>
            <person name="Emerson J.B."/>
            <person name="Anantharaman K."/>
            <person name="Thomas B.C."/>
            <person name="Malmstrom R."/>
            <person name="Stieglmeier M."/>
            <person name="Klingl A."/>
            <person name="Woyke T."/>
            <person name="Ryan C.M."/>
            <person name="Banfield J.F."/>
        </authorList>
    </citation>
    <scope>NUCLEOTIDE SEQUENCE [LARGE SCALE GENOMIC DNA]</scope>
</reference>
<sequence length="92" mass="10245">MIRENGNLKVSATGWGEQSSFREGGNLAKALVATQKQVRPVRHCKTMETSKLKCQNCKIKTSGMTYGKGLTSRIDLQKNPLDRFTTTTILEI</sequence>
<dbReference type="Proteomes" id="UP000230970">
    <property type="component" value="Unassembled WGS sequence"/>
</dbReference>
<accession>A0A2M7TDD9</accession>
<gene>
    <name evidence="1" type="ORF">COY34_00750</name>
</gene>
<evidence type="ECO:0000313" key="2">
    <source>
        <dbReference type="Proteomes" id="UP000230970"/>
    </source>
</evidence>
<comment type="caution">
    <text evidence="1">The sequence shown here is derived from an EMBL/GenBank/DDBJ whole genome shotgun (WGS) entry which is preliminary data.</text>
</comment>
<organism evidence="1 2">
    <name type="scientific">candidate division WWE3 bacterium CG_4_10_14_0_2_um_filter_42_8</name>
    <dbReference type="NCBI Taxonomy" id="1975074"/>
    <lineage>
        <taxon>Bacteria</taxon>
        <taxon>Katanobacteria</taxon>
    </lineage>
</organism>
<evidence type="ECO:0000313" key="1">
    <source>
        <dbReference type="EMBL" id="PIZ43507.1"/>
    </source>
</evidence>
<dbReference type="AlphaFoldDB" id="A0A2M7TDD9"/>
<name>A0A2M7TDD9_UNCKA</name>
<protein>
    <submittedName>
        <fullName evidence="1">Uncharacterized protein</fullName>
    </submittedName>
</protein>
<proteinExistence type="predicted"/>